<keyword evidence="6" id="KW-1185">Reference proteome</keyword>
<sequence>AAVVIMPAFEVQSFLKTIVEERIDSMASVPAIYWLAVNQPNFREFDTSRVARLSYGGAPIAPDLVLEIMGAFPNARVGNGFGLTETSSLATFLPHEFARLRPETVGFPSPVVDVKLADRYVDGDVGELLIRGQNVVKGYWNKPEATAATFVDGWLYTGDVARIDAEGFVEIVDRKKDMVNRGGENVYCVEVENALAAHPAVFEVAVMGVPDEMMGEKVGAVVVPKPGRPIEAGELLEFAGARLADFKVPQYVVVRTEMLPRNPSGKILKKTLRETVEWGKPVPVGRAR</sequence>
<proteinExistence type="inferred from homology"/>
<evidence type="ECO:0000313" key="6">
    <source>
        <dbReference type="Proteomes" id="UP000567293"/>
    </source>
</evidence>
<feature type="domain" description="AMP-dependent synthetase/ligase" evidence="3">
    <location>
        <begin position="1"/>
        <end position="140"/>
    </location>
</feature>
<dbReference type="GO" id="GO:0031956">
    <property type="term" value="F:medium-chain fatty acid-CoA ligase activity"/>
    <property type="evidence" value="ECO:0007669"/>
    <property type="project" value="TreeGrafter"/>
</dbReference>
<gene>
    <name evidence="5" type="ORF">HRJ53_00080</name>
</gene>
<dbReference type="PANTHER" id="PTHR43201">
    <property type="entry name" value="ACYL-COA SYNTHETASE"/>
    <property type="match status" value="1"/>
</dbReference>
<evidence type="ECO:0000313" key="5">
    <source>
        <dbReference type="EMBL" id="MBA0083370.1"/>
    </source>
</evidence>
<evidence type="ECO:0000256" key="2">
    <source>
        <dbReference type="ARBA" id="ARBA00022598"/>
    </source>
</evidence>
<dbReference type="AlphaFoldDB" id="A0A7V8SUQ2"/>
<dbReference type="Proteomes" id="UP000567293">
    <property type="component" value="Unassembled WGS sequence"/>
</dbReference>
<evidence type="ECO:0000259" key="3">
    <source>
        <dbReference type="Pfam" id="PF00501"/>
    </source>
</evidence>
<dbReference type="Gene3D" id="3.40.50.12780">
    <property type="entry name" value="N-terminal domain of ligase-like"/>
    <property type="match status" value="1"/>
</dbReference>
<evidence type="ECO:0000256" key="1">
    <source>
        <dbReference type="ARBA" id="ARBA00006432"/>
    </source>
</evidence>
<dbReference type="EMBL" id="JACDQQ010000007">
    <property type="protein sequence ID" value="MBA0083370.1"/>
    <property type="molecule type" value="Genomic_DNA"/>
</dbReference>
<dbReference type="InterPro" id="IPR045851">
    <property type="entry name" value="AMP-bd_C_sf"/>
</dbReference>
<feature type="non-terminal residue" evidence="5">
    <location>
        <position position="1"/>
    </location>
</feature>
<protein>
    <submittedName>
        <fullName evidence="5">AMP-binding protein</fullName>
    </submittedName>
</protein>
<evidence type="ECO:0000259" key="4">
    <source>
        <dbReference type="Pfam" id="PF13193"/>
    </source>
</evidence>
<dbReference type="FunFam" id="3.30.300.30:FF:000008">
    <property type="entry name" value="2,3-dihydroxybenzoate-AMP ligase"/>
    <property type="match status" value="1"/>
</dbReference>
<dbReference type="Pfam" id="PF13193">
    <property type="entry name" value="AMP-binding_C"/>
    <property type="match status" value="1"/>
</dbReference>
<reference evidence="5" key="1">
    <citation type="submission" date="2020-06" db="EMBL/GenBank/DDBJ databases">
        <title>Legume-microbial interactions unlock mineral nutrients during tropical forest succession.</title>
        <authorList>
            <person name="Epihov D.Z."/>
        </authorList>
    </citation>
    <scope>NUCLEOTIDE SEQUENCE [LARGE SCALE GENOMIC DNA]</scope>
    <source>
        <strain evidence="5">Pan2503</strain>
    </source>
</reference>
<comment type="caution">
    <text evidence="5">The sequence shown here is derived from an EMBL/GenBank/DDBJ whole genome shotgun (WGS) entry which is preliminary data.</text>
</comment>
<dbReference type="PANTHER" id="PTHR43201:SF5">
    <property type="entry name" value="MEDIUM-CHAIN ACYL-COA LIGASE ACSF2, MITOCHONDRIAL"/>
    <property type="match status" value="1"/>
</dbReference>
<dbReference type="Pfam" id="PF00501">
    <property type="entry name" value="AMP-binding"/>
    <property type="match status" value="1"/>
</dbReference>
<accession>A0A7V8SUQ2</accession>
<dbReference type="InterPro" id="IPR000873">
    <property type="entry name" value="AMP-dep_synth/lig_dom"/>
</dbReference>
<comment type="similarity">
    <text evidence="1">Belongs to the ATP-dependent AMP-binding enzyme family.</text>
</comment>
<dbReference type="SUPFAM" id="SSF56801">
    <property type="entry name" value="Acetyl-CoA synthetase-like"/>
    <property type="match status" value="1"/>
</dbReference>
<name>A0A7V8SUQ2_9BACT</name>
<dbReference type="InterPro" id="IPR025110">
    <property type="entry name" value="AMP-bd_C"/>
</dbReference>
<dbReference type="GO" id="GO:0006631">
    <property type="term" value="P:fatty acid metabolic process"/>
    <property type="evidence" value="ECO:0007669"/>
    <property type="project" value="TreeGrafter"/>
</dbReference>
<dbReference type="InterPro" id="IPR042099">
    <property type="entry name" value="ANL_N_sf"/>
</dbReference>
<organism evidence="5 6">
    <name type="scientific">Candidatus Acidiferrum panamense</name>
    <dbReference type="NCBI Taxonomy" id="2741543"/>
    <lineage>
        <taxon>Bacteria</taxon>
        <taxon>Pseudomonadati</taxon>
        <taxon>Acidobacteriota</taxon>
        <taxon>Terriglobia</taxon>
        <taxon>Candidatus Acidiferrales</taxon>
        <taxon>Candidatus Acidiferrum</taxon>
    </lineage>
</organism>
<keyword evidence="2" id="KW-0436">Ligase</keyword>
<feature type="domain" description="AMP-binding enzyme C-terminal" evidence="4">
    <location>
        <begin position="190"/>
        <end position="266"/>
    </location>
</feature>
<dbReference type="Gene3D" id="3.30.300.30">
    <property type="match status" value="1"/>
</dbReference>